<gene>
    <name evidence="1" type="ORF">VitviT2T_001003</name>
</gene>
<dbReference type="PANTHER" id="PTHR46369:SF1">
    <property type="entry name" value="PROTEIN CELLULOSE SYNTHASE INTERACTIVE 3"/>
    <property type="match status" value="1"/>
</dbReference>
<protein>
    <submittedName>
        <fullName evidence="1">Uncharacterized protein</fullName>
    </submittedName>
</protein>
<name>A0ABY9BE61_VITVI</name>
<proteinExistence type="predicted"/>
<evidence type="ECO:0000313" key="1">
    <source>
        <dbReference type="EMBL" id="WJZ81147.1"/>
    </source>
</evidence>
<reference evidence="1 2" key="1">
    <citation type="journal article" date="2023" name="Hortic Res">
        <title>The complete reference genome for grapevine (Vitis vinifera L.) genetics and breeding.</title>
        <authorList>
            <person name="Shi X."/>
            <person name="Cao S."/>
            <person name="Wang X."/>
            <person name="Huang S."/>
            <person name="Wang Y."/>
            <person name="Liu Z."/>
            <person name="Liu W."/>
            <person name="Leng X."/>
            <person name="Peng Y."/>
            <person name="Wang N."/>
            <person name="Wang Y."/>
            <person name="Ma Z."/>
            <person name="Xu X."/>
            <person name="Zhang F."/>
            <person name="Xue H."/>
            <person name="Zhong H."/>
            <person name="Wang Y."/>
            <person name="Zhang K."/>
            <person name="Velt A."/>
            <person name="Avia K."/>
            <person name="Holtgrawe D."/>
            <person name="Grimplet J."/>
            <person name="Matus J.T."/>
            <person name="Ware D."/>
            <person name="Wu X."/>
            <person name="Wang H."/>
            <person name="Liu C."/>
            <person name="Fang Y."/>
            <person name="Rustenholz C."/>
            <person name="Cheng Z."/>
            <person name="Xiao H."/>
            <person name="Zhou Y."/>
        </authorList>
    </citation>
    <scope>NUCLEOTIDE SEQUENCE [LARGE SCALE GENOMIC DNA]</scope>
    <source>
        <strain evidence="2">cv. Pinot noir / PN40024</strain>
        <tissue evidence="1">Leaf</tissue>
    </source>
</reference>
<organism evidence="1 2">
    <name type="scientific">Vitis vinifera</name>
    <name type="common">Grape</name>
    <dbReference type="NCBI Taxonomy" id="29760"/>
    <lineage>
        <taxon>Eukaryota</taxon>
        <taxon>Viridiplantae</taxon>
        <taxon>Streptophyta</taxon>
        <taxon>Embryophyta</taxon>
        <taxon>Tracheophyta</taxon>
        <taxon>Spermatophyta</taxon>
        <taxon>Magnoliopsida</taxon>
        <taxon>eudicotyledons</taxon>
        <taxon>Gunneridae</taxon>
        <taxon>Pentapetalae</taxon>
        <taxon>rosids</taxon>
        <taxon>Vitales</taxon>
        <taxon>Vitaceae</taxon>
        <taxon>Viteae</taxon>
        <taxon>Vitis</taxon>
    </lineage>
</organism>
<sequence>MKAHSEMHVREGAKPLELMSDANKLIMAEAGALGALTKYLSLSPQDPSEAIVSELLKILFSSPDFLHCEASINSVNQLITVLHLESRNVIFSRASLEPLDVENIRDFKSAKQVAHSLFDMLNTAS</sequence>
<dbReference type="Proteomes" id="UP001227230">
    <property type="component" value="Chromosome 1"/>
</dbReference>
<dbReference type="EMBL" id="CP126648">
    <property type="protein sequence ID" value="WJZ81147.1"/>
    <property type="molecule type" value="Genomic_DNA"/>
</dbReference>
<dbReference type="PANTHER" id="PTHR46369">
    <property type="entry name" value="PROTEIN CELLULOSE SYNTHASE INTERACTIVE 1"/>
    <property type="match status" value="1"/>
</dbReference>
<keyword evidence="2" id="KW-1185">Reference proteome</keyword>
<evidence type="ECO:0000313" key="2">
    <source>
        <dbReference type="Proteomes" id="UP001227230"/>
    </source>
</evidence>
<dbReference type="InterPro" id="IPR044297">
    <property type="entry name" value="CSI1/2/3"/>
</dbReference>
<accession>A0ABY9BE61</accession>